<evidence type="ECO:0000256" key="2">
    <source>
        <dbReference type="ARBA" id="ARBA00009622"/>
    </source>
</evidence>
<keyword evidence="7" id="KW-0175">Coiled coil</keyword>
<feature type="repeat" description="TPR" evidence="10">
    <location>
        <begin position="548"/>
        <end position="581"/>
    </location>
</feature>
<dbReference type="InterPro" id="IPR019734">
    <property type="entry name" value="TPR_rpt"/>
</dbReference>
<dbReference type="Pfam" id="PF13374">
    <property type="entry name" value="TPR_10"/>
    <property type="match status" value="3"/>
</dbReference>
<dbReference type="GO" id="GO:0005871">
    <property type="term" value="C:kinesin complex"/>
    <property type="evidence" value="ECO:0007669"/>
    <property type="project" value="InterPro"/>
</dbReference>
<comment type="similarity">
    <text evidence="2">Belongs to the kinesin light chain family.</text>
</comment>
<dbReference type="HOGENOM" id="CLU_000288_125_8_3"/>
<dbReference type="Pfam" id="PF13424">
    <property type="entry name" value="TPR_12"/>
    <property type="match status" value="3"/>
</dbReference>
<dbReference type="PANTHER" id="PTHR45783:SF3">
    <property type="entry name" value="KINESIN LIGHT CHAIN"/>
    <property type="match status" value="1"/>
</dbReference>
<evidence type="ECO:0000313" key="14">
    <source>
        <dbReference type="Proteomes" id="UP000002384"/>
    </source>
</evidence>
<evidence type="ECO:0000256" key="3">
    <source>
        <dbReference type="ARBA" id="ARBA00022490"/>
    </source>
</evidence>
<keyword evidence="3" id="KW-0963">Cytoplasm</keyword>
<comment type="subcellular location">
    <subcellularLocation>
        <location evidence="1">Cytoplasm</location>
        <location evidence="1">Cytoskeleton</location>
    </subcellularLocation>
</comment>
<dbReference type="PRINTS" id="PR00381">
    <property type="entry name" value="KINESINLIGHT"/>
</dbReference>
<evidence type="ECO:0000256" key="9">
    <source>
        <dbReference type="ARBA" id="ARBA00023212"/>
    </source>
</evidence>
<evidence type="ECO:0000256" key="1">
    <source>
        <dbReference type="ARBA" id="ARBA00004245"/>
    </source>
</evidence>
<dbReference type="KEGG" id="cyc:PCC7424_2876"/>
<evidence type="ECO:0000256" key="4">
    <source>
        <dbReference type="ARBA" id="ARBA00022701"/>
    </source>
</evidence>
<keyword evidence="9" id="KW-0206">Cytoskeleton</keyword>
<dbReference type="InterPro" id="IPR011990">
    <property type="entry name" value="TPR-like_helical_dom_sf"/>
</dbReference>
<feature type="repeat" description="TPR" evidence="10">
    <location>
        <begin position="674"/>
        <end position="707"/>
    </location>
</feature>
<dbReference type="RefSeq" id="WP_015954881.1">
    <property type="nucleotide sequence ID" value="NC_011729.1"/>
</dbReference>
<evidence type="ECO:0000259" key="12">
    <source>
        <dbReference type="Pfam" id="PF00931"/>
    </source>
</evidence>
<dbReference type="SUPFAM" id="SSF48452">
    <property type="entry name" value="TPR-like"/>
    <property type="match status" value="3"/>
</dbReference>
<dbReference type="AlphaFoldDB" id="B7K8T3"/>
<feature type="domain" description="NB-ARC" evidence="12">
    <location>
        <begin position="5"/>
        <end position="174"/>
    </location>
</feature>
<dbReference type="GO" id="GO:0005874">
    <property type="term" value="C:microtubule"/>
    <property type="evidence" value="ECO:0007669"/>
    <property type="project" value="UniProtKB-KW"/>
</dbReference>
<proteinExistence type="inferred from homology"/>
<dbReference type="InterPro" id="IPR027417">
    <property type="entry name" value="P-loop_NTPase"/>
</dbReference>
<evidence type="ECO:0000256" key="10">
    <source>
        <dbReference type="PROSITE-ProRule" id="PRU00339"/>
    </source>
</evidence>
<dbReference type="GO" id="GO:0019894">
    <property type="term" value="F:kinesin binding"/>
    <property type="evidence" value="ECO:0007669"/>
    <property type="project" value="TreeGrafter"/>
</dbReference>
<evidence type="ECO:0000256" key="8">
    <source>
        <dbReference type="ARBA" id="ARBA00023175"/>
    </source>
</evidence>
<dbReference type="Gene3D" id="3.40.50.300">
    <property type="entry name" value="P-loop containing nucleotide triphosphate hydrolases"/>
    <property type="match status" value="1"/>
</dbReference>
<evidence type="ECO:0000256" key="7">
    <source>
        <dbReference type="ARBA" id="ARBA00023054"/>
    </source>
</evidence>
<organism evidence="13 14">
    <name type="scientific">Gloeothece citriformis (strain PCC 7424)</name>
    <name type="common">Cyanothece sp. (strain PCC 7424)</name>
    <dbReference type="NCBI Taxonomy" id="65393"/>
    <lineage>
        <taxon>Bacteria</taxon>
        <taxon>Bacillati</taxon>
        <taxon>Cyanobacteriota</taxon>
        <taxon>Cyanophyceae</taxon>
        <taxon>Oscillatoriophycideae</taxon>
        <taxon>Chroococcales</taxon>
        <taxon>Aphanothecaceae</taxon>
        <taxon>Gloeothece</taxon>
        <taxon>Gloeothece citriformis</taxon>
    </lineage>
</organism>
<dbReference type="EMBL" id="CP001291">
    <property type="protein sequence ID" value="ACK71281.1"/>
    <property type="molecule type" value="Genomic_DNA"/>
</dbReference>
<feature type="repeat" description="TPR" evidence="10">
    <location>
        <begin position="464"/>
        <end position="497"/>
    </location>
</feature>
<name>B7K8T3_GLOC7</name>
<dbReference type="eggNOG" id="COG0457">
    <property type="taxonomic scope" value="Bacteria"/>
</dbReference>
<dbReference type="InterPro" id="IPR002182">
    <property type="entry name" value="NB-ARC"/>
</dbReference>
<evidence type="ECO:0000256" key="11">
    <source>
        <dbReference type="SAM" id="MobiDB-lite"/>
    </source>
</evidence>
<dbReference type="SMART" id="SM00028">
    <property type="entry name" value="TPR"/>
    <property type="match status" value="9"/>
</dbReference>
<gene>
    <name evidence="13" type="ordered locus">PCC7424_2876</name>
</gene>
<keyword evidence="5" id="KW-0677">Repeat</keyword>
<evidence type="ECO:0000256" key="6">
    <source>
        <dbReference type="ARBA" id="ARBA00022803"/>
    </source>
</evidence>
<dbReference type="STRING" id="65393.PCC7424_2876"/>
<dbReference type="Pfam" id="PF00931">
    <property type="entry name" value="NB-ARC"/>
    <property type="match status" value="1"/>
</dbReference>
<feature type="region of interest" description="Disordered" evidence="11">
    <location>
        <begin position="799"/>
        <end position="822"/>
    </location>
</feature>
<dbReference type="PROSITE" id="PS50005">
    <property type="entry name" value="TPR"/>
    <property type="match status" value="4"/>
</dbReference>
<keyword evidence="14" id="KW-1185">Reference proteome</keyword>
<dbReference type="PANTHER" id="PTHR45783">
    <property type="entry name" value="KINESIN LIGHT CHAIN"/>
    <property type="match status" value="1"/>
</dbReference>
<sequence>MGRDEVLKQLEQQLQTSERVAISTLTGMGGIGKTELALQYALEDAKKSPEMRRYQGGICWLNGRGENIGSQLVRFIEKYLQITMPDEGTLEERVAIGWQRWTEGESLIIFDDVEEIKQIESYLPPQVPPPNKCFKVIITTRNQRISRNFALLAVGLLTLEDSIKLLASFIGENTINQDKAGAEALCQWLGYLPLAIELVGRYIRETEEDLATVLESLKALKLADESLNYPSDEIMTAKRGVTAAFELSWQRLSKSAQIFGMYLSLFALAPIPAEMLLPDENNRKQTEKDLRDLKNLSLINDIGDKIYEIHPLIWQYLRAKLGEFNEADSLKRYHCQLMAIIARKLGETPTKEDLEAFSPAIPHLALTAEELHPWLTDDDLIWPDVALGKFYQSQGLYGKAEPYYDDCLRITQTRFGAESFYVLLSFNNLATLYISQGKYKEAETILSQDLALTKFEKIEDFCVSRIVNNIAELYKKLGRYQEAEPLLIKALDLTKKSLGEEHYDIAVRLDNLADLYCCQGKYKEAEPLALQAFDLRKKLFGMEHPYITNSLNNLANLYFYQGRYEEAETFYLQSFELSKKIFGEENLDTVTSLQNLANFYLNQKNFKKAEIMCVKALELSQVFLDDEHPDIATIFNNIGLIYKMQEEYEKAENYYKKALKIRKNKLGEEHLDVARSFNNLASLYETQKRFDEAELLYHKALEIKKKRLGTENDSVAISFNNLAYLYRCQGKYAYAITNYQKAIAILQRVLPDNHPKIEECMNNYVTMLLEAPEGEVFPLISPEWQKIVLILKETFKTNNTNSPMKKSKSKKKPRKKGKGFGN</sequence>
<keyword evidence="6 10" id="KW-0802">TPR repeat</keyword>
<reference evidence="14" key="1">
    <citation type="journal article" date="2011" name="MBio">
        <title>Novel metabolic attributes of the genus Cyanothece, comprising a group of unicellular nitrogen-fixing Cyanobacteria.</title>
        <authorList>
            <person name="Bandyopadhyay A."/>
            <person name="Elvitigala T."/>
            <person name="Welsh E."/>
            <person name="Stockel J."/>
            <person name="Liberton M."/>
            <person name="Min H."/>
            <person name="Sherman L.A."/>
            <person name="Pakrasi H.B."/>
        </authorList>
    </citation>
    <scope>NUCLEOTIDE SEQUENCE [LARGE SCALE GENOMIC DNA]</scope>
    <source>
        <strain evidence="14">PCC 7424</strain>
    </source>
</reference>
<accession>B7K8T3</accession>
<dbReference type="GO" id="GO:0043531">
    <property type="term" value="F:ADP binding"/>
    <property type="evidence" value="ECO:0007669"/>
    <property type="project" value="InterPro"/>
</dbReference>
<dbReference type="PROSITE" id="PS50293">
    <property type="entry name" value="TPR_REGION"/>
    <property type="match status" value="1"/>
</dbReference>
<keyword evidence="4" id="KW-0493">Microtubule</keyword>
<dbReference type="GO" id="GO:0005737">
    <property type="term" value="C:cytoplasm"/>
    <property type="evidence" value="ECO:0007669"/>
    <property type="project" value="TreeGrafter"/>
</dbReference>
<dbReference type="InterPro" id="IPR002151">
    <property type="entry name" value="Kinesin_light"/>
</dbReference>
<evidence type="ECO:0000313" key="13">
    <source>
        <dbReference type="EMBL" id="ACK71281.1"/>
    </source>
</evidence>
<protein>
    <submittedName>
        <fullName evidence="13">NB-ARC domain protein</fullName>
    </submittedName>
</protein>
<feature type="compositionally biased region" description="Basic residues" evidence="11">
    <location>
        <begin position="805"/>
        <end position="822"/>
    </location>
</feature>
<evidence type="ECO:0000256" key="5">
    <source>
        <dbReference type="ARBA" id="ARBA00022737"/>
    </source>
</evidence>
<keyword evidence="8" id="KW-0505">Motor protein</keyword>
<feature type="repeat" description="TPR" evidence="10">
    <location>
        <begin position="632"/>
        <end position="665"/>
    </location>
</feature>
<dbReference type="SUPFAM" id="SSF52540">
    <property type="entry name" value="P-loop containing nucleoside triphosphate hydrolases"/>
    <property type="match status" value="1"/>
</dbReference>
<dbReference type="Gene3D" id="1.25.40.10">
    <property type="entry name" value="Tetratricopeptide repeat domain"/>
    <property type="match status" value="3"/>
</dbReference>
<dbReference type="GO" id="GO:0007018">
    <property type="term" value="P:microtubule-based movement"/>
    <property type="evidence" value="ECO:0007669"/>
    <property type="project" value="TreeGrafter"/>
</dbReference>
<dbReference type="Proteomes" id="UP000002384">
    <property type="component" value="Chromosome"/>
</dbReference>